<dbReference type="InterPro" id="IPR050993">
    <property type="entry name" value="Isochorismatase_domain"/>
</dbReference>
<dbReference type="Proteomes" id="UP001144372">
    <property type="component" value="Unassembled WGS sequence"/>
</dbReference>
<keyword evidence="2" id="KW-0378">Hydrolase</keyword>
<reference evidence="2" key="1">
    <citation type="submission" date="2022-12" db="EMBL/GenBank/DDBJ databases">
        <title>Reference genome sequencing for broad-spectrum identification of bacterial and archaeal isolates by mass spectrometry.</title>
        <authorList>
            <person name="Sekiguchi Y."/>
            <person name="Tourlousse D.M."/>
        </authorList>
    </citation>
    <scope>NUCLEOTIDE SEQUENCE</scope>
    <source>
        <strain evidence="2">ASRB1</strain>
    </source>
</reference>
<dbReference type="SUPFAM" id="SSF52499">
    <property type="entry name" value="Isochorismatase-like hydrolases"/>
    <property type="match status" value="1"/>
</dbReference>
<dbReference type="GO" id="GO:0016787">
    <property type="term" value="F:hydrolase activity"/>
    <property type="evidence" value="ECO:0007669"/>
    <property type="project" value="UniProtKB-KW"/>
</dbReference>
<dbReference type="PANTHER" id="PTHR14119">
    <property type="entry name" value="HYDROLASE"/>
    <property type="match status" value="1"/>
</dbReference>
<dbReference type="InterPro" id="IPR036380">
    <property type="entry name" value="Isochorismatase-like_sf"/>
</dbReference>
<accession>A0A9W6FVX4</accession>
<dbReference type="InterPro" id="IPR000868">
    <property type="entry name" value="Isochorismatase-like_dom"/>
</dbReference>
<evidence type="ECO:0000313" key="3">
    <source>
        <dbReference type="Proteomes" id="UP001144372"/>
    </source>
</evidence>
<evidence type="ECO:0000259" key="1">
    <source>
        <dbReference type="Pfam" id="PF00857"/>
    </source>
</evidence>
<proteinExistence type="predicted"/>
<name>A0A9W6FVX4_9BACT</name>
<dbReference type="EMBL" id="BSDR01000001">
    <property type="protein sequence ID" value="GLI35960.1"/>
    <property type="molecule type" value="Genomic_DNA"/>
</dbReference>
<dbReference type="RefSeq" id="WP_281796091.1">
    <property type="nucleotide sequence ID" value="NZ_BSDR01000001.1"/>
</dbReference>
<dbReference type="PANTHER" id="PTHR14119:SF3">
    <property type="entry name" value="ISOCHORISMATASE DOMAIN-CONTAINING PROTEIN 2"/>
    <property type="match status" value="1"/>
</dbReference>
<keyword evidence="3" id="KW-1185">Reference proteome</keyword>
<gene>
    <name evidence="2" type="ORF">DAMNIGENAA_33930</name>
</gene>
<evidence type="ECO:0000313" key="2">
    <source>
        <dbReference type="EMBL" id="GLI35960.1"/>
    </source>
</evidence>
<feature type="domain" description="Isochorismatase-like" evidence="1">
    <location>
        <begin position="14"/>
        <end position="162"/>
    </location>
</feature>
<organism evidence="2 3">
    <name type="scientific">Desulforhabdus amnigena</name>
    <dbReference type="NCBI Taxonomy" id="40218"/>
    <lineage>
        <taxon>Bacteria</taxon>
        <taxon>Pseudomonadati</taxon>
        <taxon>Thermodesulfobacteriota</taxon>
        <taxon>Syntrophobacteria</taxon>
        <taxon>Syntrophobacterales</taxon>
        <taxon>Syntrophobacteraceae</taxon>
        <taxon>Desulforhabdus</taxon>
    </lineage>
</organism>
<protein>
    <submittedName>
        <fullName evidence="2">Hydrolase</fullName>
    </submittedName>
</protein>
<dbReference type="AlphaFoldDB" id="A0A9W6FVX4"/>
<comment type="caution">
    <text evidence="2">The sequence shown here is derived from an EMBL/GenBank/DDBJ whole genome shotgun (WGS) entry which is preliminary data.</text>
</comment>
<sequence>MNSYAEFLDRDDCILFLVDIQKVMLNPCEGKDRLLKNVPALLKISDLLNIPVFFSVHNADKLGGVLPQLLQKVNEPKILNKLAFSCFENEAMARAIAETGRRTLLLAGIEAHVCIFHTGANALRLGYKVHVAADAVASRSDFDREIGLRRLEKAGAVISSTEMVIFELLGRAGTEEFRASLPLLKTL</sequence>
<dbReference type="Pfam" id="PF00857">
    <property type="entry name" value="Isochorismatase"/>
    <property type="match status" value="1"/>
</dbReference>
<dbReference type="Gene3D" id="3.40.50.850">
    <property type="entry name" value="Isochorismatase-like"/>
    <property type="match status" value="1"/>
</dbReference>